<dbReference type="GO" id="GO:0005737">
    <property type="term" value="C:cytoplasm"/>
    <property type="evidence" value="ECO:0007669"/>
    <property type="project" value="UniProtKB-SubCell"/>
</dbReference>
<evidence type="ECO:0000256" key="11">
    <source>
        <dbReference type="ARBA" id="ARBA00022840"/>
    </source>
</evidence>
<dbReference type="GO" id="GO:0015937">
    <property type="term" value="P:coenzyme A biosynthetic process"/>
    <property type="evidence" value="ECO:0007669"/>
    <property type="project" value="UniProtKB-UniRule"/>
</dbReference>
<evidence type="ECO:0000256" key="16">
    <source>
        <dbReference type="HAMAP-Rule" id="MF_01274"/>
    </source>
</evidence>
<feature type="compositionally biased region" description="Basic and acidic residues" evidence="17">
    <location>
        <begin position="260"/>
        <end position="299"/>
    </location>
</feature>
<feature type="active site" description="Proton acceptor" evidence="16">
    <location>
        <position position="111"/>
    </location>
</feature>
<evidence type="ECO:0000256" key="5">
    <source>
        <dbReference type="ARBA" id="ARBA00011738"/>
    </source>
</evidence>
<dbReference type="InterPro" id="IPR043129">
    <property type="entry name" value="ATPase_NBD"/>
</dbReference>
<dbReference type="EMBL" id="DXBJ01000007">
    <property type="protein sequence ID" value="HIZ57143.1"/>
    <property type="molecule type" value="Genomic_DNA"/>
</dbReference>
<comment type="caution">
    <text evidence="18">The sequence shown here is derived from an EMBL/GenBank/DDBJ whole genome shotgun (WGS) entry which is preliminary data.</text>
</comment>
<evidence type="ECO:0000256" key="9">
    <source>
        <dbReference type="ARBA" id="ARBA00022741"/>
    </source>
</evidence>
<dbReference type="PANTHER" id="PTHR34265">
    <property type="entry name" value="TYPE III PANTOTHENATE KINASE"/>
    <property type="match status" value="1"/>
</dbReference>
<dbReference type="PANTHER" id="PTHR34265:SF1">
    <property type="entry name" value="TYPE III PANTOTHENATE KINASE"/>
    <property type="match status" value="1"/>
</dbReference>
<evidence type="ECO:0000256" key="8">
    <source>
        <dbReference type="ARBA" id="ARBA00022679"/>
    </source>
</evidence>
<name>A0A9D2FEQ6_9FIRM</name>
<evidence type="ECO:0000256" key="4">
    <source>
        <dbReference type="ARBA" id="ARBA00005225"/>
    </source>
</evidence>
<dbReference type="GO" id="GO:0004594">
    <property type="term" value="F:pantothenate kinase activity"/>
    <property type="evidence" value="ECO:0007669"/>
    <property type="project" value="UniProtKB-UniRule"/>
</dbReference>
<evidence type="ECO:0000313" key="19">
    <source>
        <dbReference type="Proteomes" id="UP000824065"/>
    </source>
</evidence>
<keyword evidence="9 16" id="KW-0547">Nucleotide-binding</keyword>
<evidence type="ECO:0000256" key="13">
    <source>
        <dbReference type="ARBA" id="ARBA00022993"/>
    </source>
</evidence>
<reference evidence="18" key="1">
    <citation type="journal article" date="2021" name="PeerJ">
        <title>Extensive microbial diversity within the chicken gut microbiome revealed by metagenomics and culture.</title>
        <authorList>
            <person name="Gilroy R."/>
            <person name="Ravi A."/>
            <person name="Getino M."/>
            <person name="Pursley I."/>
            <person name="Horton D.L."/>
            <person name="Alikhan N.F."/>
            <person name="Baker D."/>
            <person name="Gharbi K."/>
            <person name="Hall N."/>
            <person name="Watson M."/>
            <person name="Adriaenssens E.M."/>
            <person name="Foster-Nyarko E."/>
            <person name="Jarju S."/>
            <person name="Secka A."/>
            <person name="Antonio M."/>
            <person name="Oren A."/>
            <person name="Chaudhuri R.R."/>
            <person name="La Ragione R."/>
            <person name="Hildebrand F."/>
            <person name="Pallen M.J."/>
        </authorList>
    </citation>
    <scope>NUCLEOTIDE SEQUENCE</scope>
    <source>
        <strain evidence="18">ChiBcec16-3735</strain>
    </source>
</reference>
<comment type="pathway">
    <text evidence="4 16">Cofactor biosynthesis; coenzyme A biosynthesis; CoA from (R)-pantothenate: step 1/5.</text>
</comment>
<feature type="binding site" evidence="16">
    <location>
        <begin position="109"/>
        <end position="112"/>
    </location>
    <ligand>
        <name>substrate</name>
    </ligand>
</feature>
<dbReference type="InterPro" id="IPR004619">
    <property type="entry name" value="Type_III_PanK"/>
</dbReference>
<dbReference type="Pfam" id="PF03309">
    <property type="entry name" value="Pan_kinase"/>
    <property type="match status" value="1"/>
</dbReference>
<comment type="function">
    <text evidence="16">Catalyzes the phosphorylation of pantothenate (Pan), the first step in CoA biosynthesis.</text>
</comment>
<evidence type="ECO:0000256" key="3">
    <source>
        <dbReference type="ARBA" id="ARBA00004496"/>
    </source>
</evidence>
<evidence type="ECO:0000313" key="18">
    <source>
        <dbReference type="EMBL" id="HIZ57143.1"/>
    </source>
</evidence>
<dbReference type="SUPFAM" id="SSF53067">
    <property type="entry name" value="Actin-like ATPase domain"/>
    <property type="match status" value="2"/>
</dbReference>
<dbReference type="GO" id="GO:0046872">
    <property type="term" value="F:metal ion binding"/>
    <property type="evidence" value="ECO:0007669"/>
    <property type="project" value="UniProtKB-KW"/>
</dbReference>
<comment type="similarity">
    <text evidence="14 16">Belongs to the type III pantothenate kinase family.</text>
</comment>
<evidence type="ECO:0000256" key="1">
    <source>
        <dbReference type="ARBA" id="ARBA00001206"/>
    </source>
</evidence>
<keyword evidence="10 16" id="KW-0418">Kinase</keyword>
<evidence type="ECO:0000256" key="10">
    <source>
        <dbReference type="ARBA" id="ARBA00022777"/>
    </source>
</evidence>
<evidence type="ECO:0000256" key="2">
    <source>
        <dbReference type="ARBA" id="ARBA00001958"/>
    </source>
</evidence>
<keyword evidence="16" id="KW-0479">Metal-binding</keyword>
<dbReference type="AlphaFoldDB" id="A0A9D2FEQ6"/>
<sequence>MILAIDIGNTTVALGGIKDGRVCFVAHMDTVRTRTAAEYRAEMERIFSRRRNPERKVWFEGAVLTSVVPQLTGALAACARHYTGRDPVIVGPAIRTGLTMGVPDPEAVGKDRIADAAYAAANYPLPVVTVDLGTATTFNVVDGDRVFRGGVICPGLSTGLRALGDRCAQLPQIHLARPRHAIGATTSECMLSGSVMGTAVLLDGMTQRIEEELGSPVTLVLTGGLAKYVAPLCRHPLTYDPELMLKGLALLYELNSKPARRGDSRRFSPGPEEDRRGEKRREPFRREERRRGRRDEPPAMKRRNAG</sequence>
<evidence type="ECO:0000256" key="7">
    <source>
        <dbReference type="ARBA" id="ARBA00022490"/>
    </source>
</evidence>
<keyword evidence="11 16" id="KW-0067">ATP-binding</keyword>
<evidence type="ECO:0000256" key="12">
    <source>
        <dbReference type="ARBA" id="ARBA00022958"/>
    </source>
</evidence>
<reference evidence="18" key="2">
    <citation type="submission" date="2021-04" db="EMBL/GenBank/DDBJ databases">
        <authorList>
            <person name="Gilroy R."/>
        </authorList>
    </citation>
    <scope>NUCLEOTIDE SEQUENCE</scope>
    <source>
        <strain evidence="18">ChiBcec16-3735</strain>
    </source>
</reference>
<dbReference type="HAMAP" id="MF_01274">
    <property type="entry name" value="Pantothen_kinase_3"/>
    <property type="match status" value="1"/>
</dbReference>
<evidence type="ECO:0000256" key="17">
    <source>
        <dbReference type="SAM" id="MobiDB-lite"/>
    </source>
</evidence>
<gene>
    <name evidence="16" type="primary">coaX</name>
    <name evidence="18" type="ORF">H9725_00920</name>
</gene>
<keyword evidence="13 16" id="KW-0173">Coenzyme A biosynthesis</keyword>
<comment type="caution">
    <text evidence="16">Lacks conserved residue(s) required for the propagation of feature annotation.</text>
</comment>
<keyword evidence="12 16" id="KW-0630">Potassium</keyword>
<accession>A0A9D2FEQ6</accession>
<comment type="catalytic activity">
    <reaction evidence="1 16">
        <text>(R)-pantothenate + ATP = (R)-4'-phosphopantothenate + ADP + H(+)</text>
        <dbReference type="Rhea" id="RHEA:16373"/>
        <dbReference type="ChEBI" id="CHEBI:10986"/>
        <dbReference type="ChEBI" id="CHEBI:15378"/>
        <dbReference type="ChEBI" id="CHEBI:29032"/>
        <dbReference type="ChEBI" id="CHEBI:30616"/>
        <dbReference type="ChEBI" id="CHEBI:456216"/>
        <dbReference type="EC" id="2.7.1.33"/>
    </reaction>
</comment>
<feature type="binding site" evidence="16">
    <location>
        <position position="134"/>
    </location>
    <ligand>
        <name>ATP</name>
        <dbReference type="ChEBI" id="CHEBI:30616"/>
    </ligand>
</feature>
<dbReference type="NCBIfam" id="TIGR00671">
    <property type="entry name" value="baf"/>
    <property type="match status" value="1"/>
</dbReference>
<evidence type="ECO:0000256" key="14">
    <source>
        <dbReference type="ARBA" id="ARBA00038036"/>
    </source>
</evidence>
<feature type="binding site" evidence="16">
    <location>
        <begin position="6"/>
        <end position="13"/>
    </location>
    <ligand>
        <name>ATP</name>
        <dbReference type="ChEBI" id="CHEBI:30616"/>
    </ligand>
</feature>
<keyword evidence="8 16" id="KW-0808">Transferase</keyword>
<organism evidence="18 19">
    <name type="scientific">Candidatus Faecalibacterium gallistercoris</name>
    <dbReference type="NCBI Taxonomy" id="2838579"/>
    <lineage>
        <taxon>Bacteria</taxon>
        <taxon>Bacillati</taxon>
        <taxon>Bacillota</taxon>
        <taxon>Clostridia</taxon>
        <taxon>Eubacteriales</taxon>
        <taxon>Oscillospiraceae</taxon>
        <taxon>Faecalibacterium</taxon>
    </lineage>
</organism>
<dbReference type="GO" id="GO:0005524">
    <property type="term" value="F:ATP binding"/>
    <property type="evidence" value="ECO:0007669"/>
    <property type="project" value="UniProtKB-UniRule"/>
</dbReference>
<proteinExistence type="inferred from homology"/>
<dbReference type="Proteomes" id="UP000824065">
    <property type="component" value="Unassembled WGS sequence"/>
</dbReference>
<evidence type="ECO:0000256" key="6">
    <source>
        <dbReference type="ARBA" id="ARBA00012102"/>
    </source>
</evidence>
<comment type="cofactor">
    <cofactor evidence="2">
        <name>K(+)</name>
        <dbReference type="ChEBI" id="CHEBI:29103"/>
    </cofactor>
</comment>
<dbReference type="EC" id="2.7.1.33" evidence="6 16"/>
<protein>
    <recommendedName>
        <fullName evidence="15 16">Type III pantothenate kinase</fullName>
        <ecNumber evidence="6 16">2.7.1.33</ecNumber>
    </recommendedName>
    <alternativeName>
        <fullName evidence="16">PanK-III</fullName>
    </alternativeName>
    <alternativeName>
        <fullName evidence="16">Pantothenic acid kinase</fullName>
    </alternativeName>
</protein>
<feature type="binding site" evidence="16">
    <location>
        <position position="186"/>
    </location>
    <ligand>
        <name>substrate</name>
    </ligand>
</feature>
<comment type="cofactor">
    <cofactor evidence="16">
        <name>NH4(+)</name>
        <dbReference type="ChEBI" id="CHEBI:28938"/>
    </cofactor>
    <cofactor evidence="16">
        <name>K(+)</name>
        <dbReference type="ChEBI" id="CHEBI:29103"/>
    </cofactor>
    <text evidence="16">A monovalent cation. Ammonium or potassium.</text>
</comment>
<dbReference type="CDD" id="cd24015">
    <property type="entry name" value="ASKHA_NBD_PanK-III"/>
    <property type="match status" value="1"/>
</dbReference>
<feature type="binding site" evidence="16">
    <location>
        <position position="131"/>
    </location>
    <ligand>
        <name>K(+)</name>
        <dbReference type="ChEBI" id="CHEBI:29103"/>
    </ligand>
</feature>
<keyword evidence="7 16" id="KW-0963">Cytoplasm</keyword>
<comment type="subcellular location">
    <subcellularLocation>
        <location evidence="3 16">Cytoplasm</location>
    </subcellularLocation>
</comment>
<comment type="subunit">
    <text evidence="5 16">Homodimer.</text>
</comment>
<feature type="region of interest" description="Disordered" evidence="17">
    <location>
        <begin position="259"/>
        <end position="306"/>
    </location>
</feature>
<evidence type="ECO:0000256" key="15">
    <source>
        <dbReference type="ARBA" id="ARBA00040883"/>
    </source>
</evidence>
<dbReference type="Gene3D" id="3.30.420.40">
    <property type="match status" value="2"/>
</dbReference>